<organism evidence="1 2">
    <name type="scientific">Salinicola corii</name>
    <dbReference type="NCBI Taxonomy" id="2606937"/>
    <lineage>
        <taxon>Bacteria</taxon>
        <taxon>Pseudomonadati</taxon>
        <taxon>Pseudomonadota</taxon>
        <taxon>Gammaproteobacteria</taxon>
        <taxon>Oceanospirillales</taxon>
        <taxon>Halomonadaceae</taxon>
        <taxon>Salinicola</taxon>
    </lineage>
</organism>
<evidence type="ECO:0000313" key="2">
    <source>
        <dbReference type="Proteomes" id="UP000466024"/>
    </source>
</evidence>
<evidence type="ECO:0000313" key="1">
    <source>
        <dbReference type="EMBL" id="KAA0017257.1"/>
    </source>
</evidence>
<dbReference type="EMBL" id="VTPX01000008">
    <property type="protein sequence ID" value="KAA0017257.1"/>
    <property type="molecule type" value="Genomic_DNA"/>
</dbReference>
<protein>
    <submittedName>
        <fullName evidence="1">Uncharacterized protein</fullName>
    </submittedName>
</protein>
<reference evidence="1 2" key="1">
    <citation type="submission" date="2019-08" db="EMBL/GenBank/DDBJ databases">
        <title>Bioinformatics analysis of the strain L3 and L5.</title>
        <authorList>
            <person name="Li X."/>
        </authorList>
    </citation>
    <scope>NUCLEOTIDE SEQUENCE [LARGE SCALE GENOMIC DNA]</scope>
    <source>
        <strain evidence="1 2">L3</strain>
    </source>
</reference>
<gene>
    <name evidence="1" type="ORF">F0A16_14770</name>
</gene>
<name>A0A640WAN7_9GAMM</name>
<proteinExistence type="predicted"/>
<dbReference type="RefSeq" id="WP_149436163.1">
    <property type="nucleotide sequence ID" value="NZ_VTPX01000008.1"/>
</dbReference>
<dbReference type="AlphaFoldDB" id="A0A640WAN7"/>
<sequence length="72" mass="7716">MRGALFVEMAVVGMVFVESVAANANGIDTDVIDIVFKLGYFCGQNNRIAIRPSRQGAMPCRSTSSTPIRPPA</sequence>
<accession>A0A640WAN7</accession>
<dbReference type="Proteomes" id="UP000466024">
    <property type="component" value="Unassembled WGS sequence"/>
</dbReference>
<keyword evidence="2" id="KW-1185">Reference proteome</keyword>
<comment type="caution">
    <text evidence="1">The sequence shown here is derived from an EMBL/GenBank/DDBJ whole genome shotgun (WGS) entry which is preliminary data.</text>
</comment>